<keyword evidence="2" id="KW-1185">Reference proteome</keyword>
<name>A0A8T0AVP0_SILME</name>
<dbReference type="OrthoDB" id="10013535at2759"/>
<sequence length="163" mass="18499">MSNRTAAMPRDPYPFPKYENGHTFTGSKPCQKLPFTKPTHIAQQEEPWSRLNDSLTLSSMRRSVLFYKVAPQDSLDLHLSAVYDNHVDFLRNKNETLLQRETVVGDRGVNKEDAPKDDGMKLNVWVNPQKASIYSTEGAIESHHIASTNQGYSRKHDGGFYST</sequence>
<dbReference type="AlphaFoldDB" id="A0A8T0AVP0"/>
<dbReference type="Proteomes" id="UP000606274">
    <property type="component" value="Unassembled WGS sequence"/>
</dbReference>
<dbReference type="Pfam" id="PF12494">
    <property type="entry name" value="DUF3695"/>
    <property type="match status" value="1"/>
</dbReference>
<evidence type="ECO:0000313" key="1">
    <source>
        <dbReference type="EMBL" id="KAF7695333.1"/>
    </source>
</evidence>
<accession>A0A8T0AVP0</accession>
<reference evidence="1" key="1">
    <citation type="submission" date="2020-08" db="EMBL/GenBank/DDBJ databases">
        <title>Chromosome-level assembly of Southern catfish (Silurus meridionalis) provides insights into visual adaptation to the nocturnal and benthic lifestyles.</title>
        <authorList>
            <person name="Zhang Y."/>
            <person name="Wang D."/>
            <person name="Peng Z."/>
        </authorList>
    </citation>
    <scope>NUCLEOTIDE SEQUENCE</scope>
    <source>
        <strain evidence="1">SWU-2019-XX</strain>
        <tissue evidence="1">Muscle</tissue>
    </source>
</reference>
<proteinExistence type="predicted"/>
<organism evidence="1 2">
    <name type="scientific">Silurus meridionalis</name>
    <name type="common">Southern catfish</name>
    <name type="synonym">Silurus soldatovi meridionalis</name>
    <dbReference type="NCBI Taxonomy" id="175797"/>
    <lineage>
        <taxon>Eukaryota</taxon>
        <taxon>Metazoa</taxon>
        <taxon>Chordata</taxon>
        <taxon>Craniata</taxon>
        <taxon>Vertebrata</taxon>
        <taxon>Euteleostomi</taxon>
        <taxon>Actinopterygii</taxon>
        <taxon>Neopterygii</taxon>
        <taxon>Teleostei</taxon>
        <taxon>Ostariophysi</taxon>
        <taxon>Siluriformes</taxon>
        <taxon>Siluridae</taxon>
        <taxon>Silurus</taxon>
    </lineage>
</organism>
<evidence type="ECO:0000313" key="2">
    <source>
        <dbReference type="Proteomes" id="UP000606274"/>
    </source>
</evidence>
<protein>
    <submittedName>
        <fullName evidence="1">Uncharacterized protein</fullName>
    </submittedName>
</protein>
<dbReference type="EMBL" id="JABFDY010000017">
    <property type="protein sequence ID" value="KAF7695333.1"/>
    <property type="molecule type" value="Genomic_DNA"/>
</dbReference>
<dbReference type="InterPro" id="IPR022179">
    <property type="entry name" value="CFAP276"/>
</dbReference>
<comment type="caution">
    <text evidence="1">The sequence shown here is derived from an EMBL/GenBank/DDBJ whole genome shotgun (WGS) entry which is preliminary data.</text>
</comment>
<gene>
    <name evidence="1" type="ORF">HF521_007056</name>
</gene>